<proteinExistence type="predicted"/>
<evidence type="ECO:0000313" key="4">
    <source>
        <dbReference type="EnsemblPlants" id="Zm00001eb293840_P002"/>
    </source>
</evidence>
<comment type="subcellular location">
    <subcellularLocation>
        <location evidence="1">Nucleus</location>
    </subcellularLocation>
</comment>
<sequence length="228" mass="25851">MVCEDFHRHHFQNVRSNEDLLLRFLLLYEAFDLPSDDSDDNDFDPNMPEEHVASKEEESSEEEEDDDGGSDSDDSDFLTCSDDLEPLIDKKKVDDLGLPSEDSEDDDYDPAGPDSDKDVEKKSNSDESDFTSDSDDFCKEIKKSGGHDEVSSPPLPDVKVGDMEKNTAQSNTISSADDPMETEIDQSVVLPVSRRRQAERLDYKRLRHMVKHHLILVMKKNGLGRTHQ</sequence>
<reference evidence="4" key="2">
    <citation type="submission" date="2019-07" db="EMBL/GenBank/DDBJ databases">
        <authorList>
            <person name="Seetharam A."/>
            <person name="Woodhouse M."/>
            <person name="Cannon E."/>
        </authorList>
    </citation>
    <scope>NUCLEOTIDE SEQUENCE [LARGE SCALE GENOMIC DNA]</scope>
    <source>
        <strain evidence="4">cv. B73</strain>
    </source>
</reference>
<feature type="compositionally biased region" description="Acidic residues" evidence="3">
    <location>
        <begin position="34"/>
        <end position="43"/>
    </location>
</feature>
<dbReference type="Gramene" id="Zm00001eb293840_T002">
    <property type="protein sequence ID" value="Zm00001eb293840_P002"/>
    <property type="gene ID" value="Zm00001eb293840"/>
</dbReference>
<feature type="compositionally biased region" description="Polar residues" evidence="3">
    <location>
        <begin position="166"/>
        <end position="175"/>
    </location>
</feature>
<feature type="compositionally biased region" description="Acidic residues" evidence="3">
    <location>
        <begin position="58"/>
        <end position="86"/>
    </location>
</feature>
<name>A0A804Q356_MAIZE</name>
<dbReference type="PANTHER" id="PTHR12628:SF19">
    <property type="entry name" value="HOMEOBOX PROTEIN HOX1A"/>
    <property type="match status" value="1"/>
</dbReference>
<feature type="compositionally biased region" description="Basic and acidic residues" evidence="3">
    <location>
        <begin position="136"/>
        <end position="150"/>
    </location>
</feature>
<dbReference type="GO" id="GO:0005634">
    <property type="term" value="C:nucleus"/>
    <property type="evidence" value="ECO:0007669"/>
    <property type="project" value="UniProtKB-SubCell"/>
</dbReference>
<evidence type="ECO:0000256" key="1">
    <source>
        <dbReference type="ARBA" id="ARBA00004123"/>
    </source>
</evidence>
<protein>
    <submittedName>
        <fullName evidence="4">Uncharacterized protein</fullName>
    </submittedName>
</protein>
<keyword evidence="5" id="KW-1185">Reference proteome</keyword>
<reference evidence="5" key="1">
    <citation type="journal article" date="2009" name="Science">
        <title>The B73 maize genome: complexity, diversity, and dynamics.</title>
        <authorList>
            <person name="Schnable P.S."/>
            <person name="Ware D."/>
            <person name="Fulton R.S."/>
            <person name="Stein J.C."/>
            <person name="Wei F."/>
            <person name="Pasternak S."/>
            <person name="Liang C."/>
            <person name="Zhang J."/>
            <person name="Fulton L."/>
            <person name="Graves T.A."/>
            <person name="Minx P."/>
            <person name="Reily A.D."/>
            <person name="Courtney L."/>
            <person name="Kruchowski S.S."/>
            <person name="Tomlinson C."/>
            <person name="Strong C."/>
            <person name="Delehaunty K."/>
            <person name="Fronick C."/>
            <person name="Courtney B."/>
            <person name="Rock S.M."/>
            <person name="Belter E."/>
            <person name="Du F."/>
            <person name="Kim K."/>
            <person name="Abbott R.M."/>
            <person name="Cotton M."/>
            <person name="Levy A."/>
            <person name="Marchetto P."/>
            <person name="Ochoa K."/>
            <person name="Jackson S.M."/>
            <person name="Gillam B."/>
            <person name="Chen W."/>
            <person name="Yan L."/>
            <person name="Higginbotham J."/>
            <person name="Cardenas M."/>
            <person name="Waligorski J."/>
            <person name="Applebaum E."/>
            <person name="Phelps L."/>
            <person name="Falcone J."/>
            <person name="Kanchi K."/>
            <person name="Thane T."/>
            <person name="Scimone A."/>
            <person name="Thane N."/>
            <person name="Henke J."/>
            <person name="Wang T."/>
            <person name="Ruppert J."/>
            <person name="Shah N."/>
            <person name="Rotter K."/>
            <person name="Hodges J."/>
            <person name="Ingenthron E."/>
            <person name="Cordes M."/>
            <person name="Kohlberg S."/>
            <person name="Sgro J."/>
            <person name="Delgado B."/>
            <person name="Mead K."/>
            <person name="Chinwalla A."/>
            <person name="Leonard S."/>
            <person name="Crouse K."/>
            <person name="Collura K."/>
            <person name="Kudrna D."/>
            <person name="Currie J."/>
            <person name="He R."/>
            <person name="Angelova A."/>
            <person name="Rajasekar S."/>
            <person name="Mueller T."/>
            <person name="Lomeli R."/>
            <person name="Scara G."/>
            <person name="Ko A."/>
            <person name="Delaney K."/>
            <person name="Wissotski M."/>
            <person name="Lopez G."/>
            <person name="Campos D."/>
            <person name="Braidotti M."/>
            <person name="Ashley E."/>
            <person name="Golser W."/>
            <person name="Kim H."/>
            <person name="Lee S."/>
            <person name="Lin J."/>
            <person name="Dujmic Z."/>
            <person name="Kim W."/>
            <person name="Talag J."/>
            <person name="Zuccolo A."/>
            <person name="Fan C."/>
            <person name="Sebastian A."/>
            <person name="Kramer M."/>
            <person name="Spiegel L."/>
            <person name="Nascimento L."/>
            <person name="Zutavern T."/>
            <person name="Miller B."/>
            <person name="Ambroise C."/>
            <person name="Muller S."/>
            <person name="Spooner W."/>
            <person name="Narechania A."/>
            <person name="Ren L."/>
            <person name="Wei S."/>
            <person name="Kumari S."/>
            <person name="Faga B."/>
            <person name="Levy M.J."/>
            <person name="McMahan L."/>
            <person name="Van Buren P."/>
            <person name="Vaughn M.W."/>
            <person name="Ying K."/>
            <person name="Yeh C.-T."/>
            <person name="Emrich S.J."/>
            <person name="Jia Y."/>
            <person name="Kalyanaraman A."/>
            <person name="Hsia A.-P."/>
            <person name="Barbazuk W.B."/>
            <person name="Baucom R.S."/>
            <person name="Brutnell T.P."/>
            <person name="Carpita N.C."/>
            <person name="Chaparro C."/>
            <person name="Chia J.-M."/>
            <person name="Deragon J.-M."/>
            <person name="Estill J.C."/>
            <person name="Fu Y."/>
            <person name="Jeddeloh J.A."/>
            <person name="Han Y."/>
            <person name="Lee H."/>
            <person name="Li P."/>
            <person name="Lisch D.R."/>
            <person name="Liu S."/>
            <person name="Liu Z."/>
            <person name="Nagel D.H."/>
            <person name="McCann M.C."/>
            <person name="SanMiguel P."/>
            <person name="Myers A.M."/>
            <person name="Nettleton D."/>
            <person name="Nguyen J."/>
            <person name="Penning B.W."/>
            <person name="Ponnala L."/>
            <person name="Schneider K.L."/>
            <person name="Schwartz D.C."/>
            <person name="Sharma A."/>
            <person name="Soderlund C."/>
            <person name="Springer N.M."/>
            <person name="Sun Q."/>
            <person name="Wang H."/>
            <person name="Waterman M."/>
            <person name="Westerman R."/>
            <person name="Wolfgruber T.K."/>
            <person name="Yang L."/>
            <person name="Yu Y."/>
            <person name="Zhang L."/>
            <person name="Zhou S."/>
            <person name="Zhu Q."/>
            <person name="Bennetzen J.L."/>
            <person name="Dawe R.K."/>
            <person name="Jiang J."/>
            <person name="Jiang N."/>
            <person name="Presting G.G."/>
            <person name="Wessler S.R."/>
            <person name="Aluru S."/>
            <person name="Martienssen R.A."/>
            <person name="Clifton S.W."/>
            <person name="McCombie W.R."/>
            <person name="Wing R.A."/>
            <person name="Wilson R.K."/>
        </authorList>
    </citation>
    <scope>NUCLEOTIDE SEQUENCE [LARGE SCALE GENOMIC DNA]</scope>
    <source>
        <strain evidence="5">cv. B73</strain>
    </source>
</reference>
<organism evidence="4 5">
    <name type="scientific">Zea mays</name>
    <name type="common">Maize</name>
    <dbReference type="NCBI Taxonomy" id="4577"/>
    <lineage>
        <taxon>Eukaryota</taxon>
        <taxon>Viridiplantae</taxon>
        <taxon>Streptophyta</taxon>
        <taxon>Embryophyta</taxon>
        <taxon>Tracheophyta</taxon>
        <taxon>Spermatophyta</taxon>
        <taxon>Magnoliopsida</taxon>
        <taxon>Liliopsida</taxon>
        <taxon>Poales</taxon>
        <taxon>Poaceae</taxon>
        <taxon>PACMAD clade</taxon>
        <taxon>Panicoideae</taxon>
        <taxon>Andropogonodae</taxon>
        <taxon>Andropogoneae</taxon>
        <taxon>Tripsacinae</taxon>
        <taxon>Zea</taxon>
    </lineage>
</organism>
<evidence type="ECO:0000256" key="3">
    <source>
        <dbReference type="SAM" id="MobiDB-lite"/>
    </source>
</evidence>
<reference evidence="4" key="3">
    <citation type="submission" date="2021-05" db="UniProtKB">
        <authorList>
            <consortium name="EnsemblPlants"/>
        </authorList>
    </citation>
    <scope>IDENTIFICATION</scope>
    <source>
        <strain evidence="4">cv. B73</strain>
    </source>
</reference>
<evidence type="ECO:0000313" key="5">
    <source>
        <dbReference type="Proteomes" id="UP000007305"/>
    </source>
</evidence>
<dbReference type="Proteomes" id="UP000007305">
    <property type="component" value="Chromosome 6"/>
</dbReference>
<dbReference type="PANTHER" id="PTHR12628">
    <property type="entry name" value="POLYCOMB-LIKE TRANSCRIPTION FACTOR"/>
    <property type="match status" value="1"/>
</dbReference>
<evidence type="ECO:0000256" key="2">
    <source>
        <dbReference type="ARBA" id="ARBA00023242"/>
    </source>
</evidence>
<dbReference type="AlphaFoldDB" id="A0A804Q356"/>
<dbReference type="EnsemblPlants" id="Zm00001eb293840_T002">
    <property type="protein sequence ID" value="Zm00001eb293840_P002"/>
    <property type="gene ID" value="Zm00001eb293840"/>
</dbReference>
<feature type="compositionally biased region" description="Acidic residues" evidence="3">
    <location>
        <begin position="126"/>
        <end position="135"/>
    </location>
</feature>
<feature type="region of interest" description="Disordered" evidence="3">
    <location>
        <begin position="34"/>
        <end position="182"/>
    </location>
</feature>
<feature type="compositionally biased region" description="Basic and acidic residues" evidence="3">
    <location>
        <begin position="114"/>
        <end position="125"/>
    </location>
</feature>
<keyword evidence="2" id="KW-0539">Nucleus</keyword>
<feature type="compositionally biased region" description="Basic and acidic residues" evidence="3">
    <location>
        <begin position="48"/>
        <end position="57"/>
    </location>
</feature>
<accession>A0A804Q356</accession>